<dbReference type="PANTHER" id="PTHR43085:SF57">
    <property type="entry name" value="CARBOHYDRATE KINASE PFKB DOMAIN-CONTAINING PROTEIN"/>
    <property type="match status" value="1"/>
</dbReference>
<dbReference type="PANTHER" id="PTHR43085">
    <property type="entry name" value="HEXOKINASE FAMILY MEMBER"/>
    <property type="match status" value="1"/>
</dbReference>
<dbReference type="CDD" id="cd01167">
    <property type="entry name" value="bac_FRK"/>
    <property type="match status" value="1"/>
</dbReference>
<dbReference type="EMBL" id="QGDO01000002">
    <property type="protein sequence ID" value="PWJ43260.1"/>
    <property type="molecule type" value="Genomic_DNA"/>
</dbReference>
<sequence length="290" mass="31958">MNKQFLVLGFGEILWDILPNGKQLGGAPANFAFHCNQQGMNGIPVSAVGKDELGDEILKLLKAKNIDRKAIRVLEDKATSTVDVVVDKAGKPTYQIHENVAWDYLQPNSDLETFFSTADAICFGTLAQRSDITQQTLFQLFAKVKQEALVVFDINLRQQYYSLETIEKSLQFANVFKLNDEELIVLKDLLVLKGDTEEAQLKELLDTFNLKYIALTKGAEGSLIMSSSETTTLATPKVKVVDTVGAGDSFTATMVAGILKGEAQKVFHEKAVKISAMVCEHHGAMPDLRN</sequence>
<dbReference type="Pfam" id="PF00294">
    <property type="entry name" value="PfkB"/>
    <property type="match status" value="1"/>
</dbReference>
<evidence type="ECO:0000313" key="5">
    <source>
        <dbReference type="EMBL" id="PWJ43260.1"/>
    </source>
</evidence>
<dbReference type="Proteomes" id="UP000245535">
    <property type="component" value="Unassembled WGS sequence"/>
</dbReference>
<dbReference type="GO" id="GO:0016301">
    <property type="term" value="F:kinase activity"/>
    <property type="evidence" value="ECO:0007669"/>
    <property type="project" value="UniProtKB-KW"/>
</dbReference>
<evidence type="ECO:0000256" key="3">
    <source>
        <dbReference type="ARBA" id="ARBA00022777"/>
    </source>
</evidence>
<dbReference type="AlphaFoldDB" id="A0A315ZDP3"/>
<keyword evidence="2" id="KW-0808">Transferase</keyword>
<keyword evidence="6" id="KW-1185">Reference proteome</keyword>
<comment type="caution">
    <text evidence="5">The sequence shown here is derived from an EMBL/GenBank/DDBJ whole genome shotgun (WGS) entry which is preliminary data.</text>
</comment>
<dbReference type="Gene3D" id="3.40.1190.20">
    <property type="match status" value="1"/>
</dbReference>
<dbReference type="OrthoDB" id="9813569at2"/>
<keyword evidence="3 5" id="KW-0418">Kinase</keyword>
<dbReference type="InterPro" id="IPR029056">
    <property type="entry name" value="Ribokinase-like"/>
</dbReference>
<comment type="similarity">
    <text evidence="1">Belongs to the carbohydrate kinase PfkB family.</text>
</comment>
<feature type="domain" description="Carbohydrate kinase PfkB" evidence="4">
    <location>
        <begin position="22"/>
        <end position="287"/>
    </location>
</feature>
<dbReference type="SUPFAM" id="SSF53613">
    <property type="entry name" value="Ribokinase-like"/>
    <property type="match status" value="1"/>
</dbReference>
<evidence type="ECO:0000256" key="2">
    <source>
        <dbReference type="ARBA" id="ARBA00022679"/>
    </source>
</evidence>
<dbReference type="PROSITE" id="PS00583">
    <property type="entry name" value="PFKB_KINASES_1"/>
    <property type="match status" value="1"/>
</dbReference>
<name>A0A315ZDP3_SEDFL</name>
<proteinExistence type="inferred from homology"/>
<accession>A0A315ZDP3</accession>
<evidence type="ECO:0000313" key="6">
    <source>
        <dbReference type="Proteomes" id="UP000245535"/>
    </source>
</evidence>
<dbReference type="InterPro" id="IPR050306">
    <property type="entry name" value="PfkB_Carbo_kinase"/>
</dbReference>
<evidence type="ECO:0000259" key="4">
    <source>
        <dbReference type="Pfam" id="PF00294"/>
    </source>
</evidence>
<gene>
    <name evidence="5" type="ORF">BC781_102809</name>
</gene>
<protein>
    <submittedName>
        <fullName evidence="5">Fructokinase</fullName>
    </submittedName>
</protein>
<reference evidence="5 6" key="1">
    <citation type="submission" date="2018-03" db="EMBL/GenBank/DDBJ databases">
        <title>Genomic Encyclopedia of Archaeal and Bacterial Type Strains, Phase II (KMG-II): from individual species to whole genera.</title>
        <authorList>
            <person name="Goeker M."/>
        </authorList>
    </citation>
    <scope>NUCLEOTIDE SEQUENCE [LARGE SCALE GENOMIC DNA]</scope>
    <source>
        <strain evidence="5 6">DSM 28229</strain>
    </source>
</reference>
<dbReference type="InterPro" id="IPR002173">
    <property type="entry name" value="Carboh/pur_kinase_PfkB_CS"/>
</dbReference>
<organism evidence="5 6">
    <name type="scientific">Sediminitomix flava</name>
    <dbReference type="NCBI Taxonomy" id="379075"/>
    <lineage>
        <taxon>Bacteria</taxon>
        <taxon>Pseudomonadati</taxon>
        <taxon>Bacteroidota</taxon>
        <taxon>Cytophagia</taxon>
        <taxon>Cytophagales</taxon>
        <taxon>Flammeovirgaceae</taxon>
        <taxon>Sediminitomix</taxon>
    </lineage>
</organism>
<dbReference type="InterPro" id="IPR011611">
    <property type="entry name" value="PfkB_dom"/>
</dbReference>
<dbReference type="RefSeq" id="WP_109617658.1">
    <property type="nucleotide sequence ID" value="NZ_QGDO01000002.1"/>
</dbReference>
<evidence type="ECO:0000256" key="1">
    <source>
        <dbReference type="ARBA" id="ARBA00010688"/>
    </source>
</evidence>